<dbReference type="Pfam" id="PF01554">
    <property type="entry name" value="MatE"/>
    <property type="match status" value="2"/>
</dbReference>
<organism evidence="14 15">
    <name type="scientific">Lientehia hominis</name>
    <dbReference type="NCBI Taxonomy" id="2897778"/>
    <lineage>
        <taxon>Bacteria</taxon>
        <taxon>Bacillati</taxon>
        <taxon>Bacillota</taxon>
        <taxon>Clostridia</taxon>
        <taxon>Lachnospirales</taxon>
        <taxon>Lachnospiraceae</taxon>
        <taxon>Lientehia</taxon>
    </lineage>
</organism>
<dbReference type="InterPro" id="IPR050222">
    <property type="entry name" value="MATE_MdtK"/>
</dbReference>
<evidence type="ECO:0000256" key="1">
    <source>
        <dbReference type="ARBA" id="ARBA00003408"/>
    </source>
</evidence>
<accession>A0AAP2W9I3</accession>
<keyword evidence="8 13" id="KW-0812">Transmembrane</keyword>
<evidence type="ECO:0000256" key="13">
    <source>
        <dbReference type="SAM" id="Phobius"/>
    </source>
</evidence>
<dbReference type="GO" id="GO:0015297">
    <property type="term" value="F:antiporter activity"/>
    <property type="evidence" value="ECO:0007669"/>
    <property type="project" value="UniProtKB-KW"/>
</dbReference>
<dbReference type="PANTHER" id="PTHR43298:SF2">
    <property type="entry name" value="FMN_FAD EXPORTER YEEO-RELATED"/>
    <property type="match status" value="1"/>
</dbReference>
<comment type="subcellular location">
    <subcellularLocation>
        <location evidence="2">Cell membrane</location>
        <topology evidence="2">Multi-pass membrane protein</topology>
    </subcellularLocation>
</comment>
<dbReference type="PANTHER" id="PTHR43298">
    <property type="entry name" value="MULTIDRUG RESISTANCE PROTEIN NORM-RELATED"/>
    <property type="match status" value="1"/>
</dbReference>
<evidence type="ECO:0000256" key="8">
    <source>
        <dbReference type="ARBA" id="ARBA00022692"/>
    </source>
</evidence>
<evidence type="ECO:0000256" key="10">
    <source>
        <dbReference type="ARBA" id="ARBA00023065"/>
    </source>
</evidence>
<keyword evidence="15" id="KW-1185">Reference proteome</keyword>
<comment type="similarity">
    <text evidence="3">Belongs to the multi antimicrobial extrusion (MATE) (TC 2.A.66.1) family.</text>
</comment>
<feature type="transmembrane region" description="Helical" evidence="13">
    <location>
        <begin position="249"/>
        <end position="269"/>
    </location>
</feature>
<gene>
    <name evidence="14" type="ORF">LQE92_11815</name>
</gene>
<dbReference type="EMBL" id="JAJNOR010000007">
    <property type="protein sequence ID" value="MCD2493301.1"/>
    <property type="molecule type" value="Genomic_DNA"/>
</dbReference>
<dbReference type="NCBIfam" id="TIGR00797">
    <property type="entry name" value="matE"/>
    <property type="match status" value="1"/>
</dbReference>
<feature type="transmembrane region" description="Helical" evidence="13">
    <location>
        <begin position="128"/>
        <end position="149"/>
    </location>
</feature>
<dbReference type="RefSeq" id="WP_231063159.1">
    <property type="nucleotide sequence ID" value="NZ_JAJNOR010000007.1"/>
</dbReference>
<dbReference type="Proteomes" id="UP001299265">
    <property type="component" value="Unassembled WGS sequence"/>
</dbReference>
<evidence type="ECO:0000256" key="2">
    <source>
        <dbReference type="ARBA" id="ARBA00004651"/>
    </source>
</evidence>
<name>A0AAP2W9I3_9FIRM</name>
<comment type="function">
    <text evidence="1">Multidrug efflux pump.</text>
</comment>
<keyword evidence="6" id="KW-0050">Antiport</keyword>
<keyword evidence="11 13" id="KW-0472">Membrane</keyword>
<dbReference type="InterPro" id="IPR002528">
    <property type="entry name" value="MATE_fam"/>
</dbReference>
<evidence type="ECO:0000256" key="7">
    <source>
        <dbReference type="ARBA" id="ARBA00022475"/>
    </source>
</evidence>
<proteinExistence type="inferred from homology"/>
<dbReference type="GO" id="GO:0042910">
    <property type="term" value="F:xenobiotic transmembrane transporter activity"/>
    <property type="evidence" value="ECO:0007669"/>
    <property type="project" value="InterPro"/>
</dbReference>
<feature type="transmembrane region" description="Helical" evidence="13">
    <location>
        <begin position="379"/>
        <end position="403"/>
    </location>
</feature>
<evidence type="ECO:0000256" key="3">
    <source>
        <dbReference type="ARBA" id="ARBA00010199"/>
    </source>
</evidence>
<feature type="transmembrane region" description="Helical" evidence="13">
    <location>
        <begin position="409"/>
        <end position="430"/>
    </location>
</feature>
<dbReference type="CDD" id="cd13137">
    <property type="entry name" value="MATE_NorM_like"/>
    <property type="match status" value="1"/>
</dbReference>
<keyword evidence="5" id="KW-0813">Transport</keyword>
<evidence type="ECO:0000313" key="14">
    <source>
        <dbReference type="EMBL" id="MCD2493301.1"/>
    </source>
</evidence>
<feature type="transmembrane region" description="Helical" evidence="13">
    <location>
        <begin position="48"/>
        <end position="72"/>
    </location>
</feature>
<reference evidence="14 15" key="1">
    <citation type="submission" date="2021-11" db="EMBL/GenBank/DDBJ databases">
        <title>Lacrimispora sp. nov. NSJ-141 isolated from human feces.</title>
        <authorList>
            <person name="Abdugheni R."/>
        </authorList>
    </citation>
    <scope>NUCLEOTIDE SEQUENCE [LARGE SCALE GENOMIC DNA]</scope>
    <source>
        <strain evidence="14 15">NSJ-141</strain>
    </source>
</reference>
<keyword evidence="7" id="KW-1003">Cell membrane</keyword>
<sequence>MFSRKDLTRLILPLFAEQFLATTVGMADIIMVASAGEAAVSGVSLVDNISLLLINFLMAIATGGAVVCAQYLGKKKPDLARETAGQLILSTFVISLIIMVVILVGNHAILNLLCGRAEESVMANARTYFYLCAVSYPFLGVSNACAALFRVQGKSSISMLSALLMNLINIPGNALFVFVFHMGAAGVGTASLLSRIASAILLLKLIQNPKYELHLPHFTRHFQRDMVGRIMYIGIPSGLENSIFQVGKILLQSLIVSFGTASIAANAAANTLATLGTLPGSAMGLALVTVVGQCIGAGRYEEARKNTRILIGITYGAIALVCGGILLFVGPLVGIYHLSEETAKLAVTLTYIHNGFAILFWPSSFALPNALRASNDVKYTMIVSITSMWVCRIFLSYFMAGFLKMGVAGVWLAMIVDWVVRTGFFTVRFFRKKLEVRSII</sequence>
<evidence type="ECO:0000256" key="11">
    <source>
        <dbReference type="ARBA" id="ARBA00023136"/>
    </source>
</evidence>
<evidence type="ECO:0000256" key="5">
    <source>
        <dbReference type="ARBA" id="ARBA00022448"/>
    </source>
</evidence>
<dbReference type="InterPro" id="IPR048279">
    <property type="entry name" value="MdtK-like"/>
</dbReference>
<keyword evidence="10" id="KW-0406">Ion transport</keyword>
<evidence type="ECO:0000313" key="15">
    <source>
        <dbReference type="Proteomes" id="UP001299265"/>
    </source>
</evidence>
<feature type="transmembrane region" description="Helical" evidence="13">
    <location>
        <begin position="345"/>
        <end position="367"/>
    </location>
</feature>
<feature type="transmembrane region" description="Helical" evidence="13">
    <location>
        <begin position="275"/>
        <end position="297"/>
    </location>
</feature>
<evidence type="ECO:0000256" key="9">
    <source>
        <dbReference type="ARBA" id="ARBA00022989"/>
    </source>
</evidence>
<evidence type="ECO:0000256" key="4">
    <source>
        <dbReference type="ARBA" id="ARBA00020268"/>
    </source>
</evidence>
<dbReference type="AlphaFoldDB" id="A0AAP2W9I3"/>
<dbReference type="GO" id="GO:0005886">
    <property type="term" value="C:plasma membrane"/>
    <property type="evidence" value="ECO:0007669"/>
    <property type="project" value="UniProtKB-SubCell"/>
</dbReference>
<feature type="transmembrane region" description="Helical" evidence="13">
    <location>
        <begin position="309"/>
        <end position="333"/>
    </location>
</feature>
<comment type="caution">
    <text evidence="14">The sequence shown here is derived from an EMBL/GenBank/DDBJ whole genome shotgun (WGS) entry which is preliminary data.</text>
</comment>
<feature type="transmembrane region" description="Helical" evidence="13">
    <location>
        <begin position="84"/>
        <end position="108"/>
    </location>
</feature>
<protein>
    <recommendedName>
        <fullName evidence="4">Probable multidrug resistance protein NorM</fullName>
    </recommendedName>
    <alternativeName>
        <fullName evidence="12">Multidrug-efflux transporter</fullName>
    </alternativeName>
</protein>
<dbReference type="GO" id="GO:0006811">
    <property type="term" value="P:monoatomic ion transport"/>
    <property type="evidence" value="ECO:0007669"/>
    <property type="project" value="UniProtKB-KW"/>
</dbReference>
<dbReference type="PIRSF" id="PIRSF006603">
    <property type="entry name" value="DinF"/>
    <property type="match status" value="1"/>
</dbReference>
<evidence type="ECO:0000256" key="12">
    <source>
        <dbReference type="ARBA" id="ARBA00031636"/>
    </source>
</evidence>
<evidence type="ECO:0000256" key="6">
    <source>
        <dbReference type="ARBA" id="ARBA00022449"/>
    </source>
</evidence>
<keyword evidence="9 13" id="KW-1133">Transmembrane helix</keyword>